<feature type="compositionally biased region" description="Polar residues" evidence="3">
    <location>
        <begin position="64"/>
        <end position="73"/>
    </location>
</feature>
<keyword evidence="6" id="KW-1185">Reference proteome</keyword>
<dbReference type="GO" id="GO:0008143">
    <property type="term" value="F:poly(A) binding"/>
    <property type="evidence" value="ECO:0007669"/>
    <property type="project" value="TreeGrafter"/>
</dbReference>
<feature type="domain" description="RRM" evidence="4">
    <location>
        <begin position="110"/>
        <end position="187"/>
    </location>
</feature>
<dbReference type="OrthoDB" id="4726at2759"/>
<dbReference type="InterPro" id="IPR000504">
    <property type="entry name" value="RRM_dom"/>
</dbReference>
<dbReference type="Pfam" id="PF00076">
    <property type="entry name" value="RRM_1"/>
    <property type="match status" value="1"/>
</dbReference>
<dbReference type="EMBL" id="BSXU01000106">
    <property type="protein sequence ID" value="GMG19335.1"/>
    <property type="molecule type" value="Genomic_DNA"/>
</dbReference>
<dbReference type="PROSITE" id="PS50102">
    <property type="entry name" value="RRM"/>
    <property type="match status" value="1"/>
</dbReference>
<protein>
    <submittedName>
        <fullName evidence="5">Unnamed protein product</fullName>
    </submittedName>
</protein>
<feature type="compositionally biased region" description="Polar residues" evidence="3">
    <location>
        <begin position="1"/>
        <end position="39"/>
    </location>
</feature>
<evidence type="ECO:0000313" key="5">
    <source>
        <dbReference type="EMBL" id="GMG19335.1"/>
    </source>
</evidence>
<proteinExistence type="predicted"/>
<dbReference type="SMART" id="SM00360">
    <property type="entry name" value="RRM"/>
    <property type="match status" value="1"/>
</dbReference>
<keyword evidence="1 2" id="KW-0694">RNA-binding</keyword>
<accession>A0A9W6YSV4</accession>
<evidence type="ECO:0000256" key="2">
    <source>
        <dbReference type="PROSITE-ProRule" id="PRU00176"/>
    </source>
</evidence>
<name>A0A9W6YSV4_AMBMO</name>
<dbReference type="Gene3D" id="3.30.70.330">
    <property type="match status" value="1"/>
</dbReference>
<dbReference type="InterPro" id="IPR035979">
    <property type="entry name" value="RBD_domain_sf"/>
</dbReference>
<gene>
    <name evidence="5" type="ORF">Amon01_000038800</name>
</gene>
<feature type="compositionally biased region" description="Basic residues" evidence="3">
    <location>
        <begin position="197"/>
        <end position="224"/>
    </location>
</feature>
<evidence type="ECO:0000313" key="6">
    <source>
        <dbReference type="Proteomes" id="UP001165063"/>
    </source>
</evidence>
<dbReference type="PANTHER" id="PTHR23236:SF92">
    <property type="entry name" value="POLYADENYLATE-BINDING PROTEIN 1"/>
    <property type="match status" value="1"/>
</dbReference>
<dbReference type="SUPFAM" id="SSF54928">
    <property type="entry name" value="RNA-binding domain, RBD"/>
    <property type="match status" value="1"/>
</dbReference>
<dbReference type="PANTHER" id="PTHR23236">
    <property type="entry name" value="EUKARYOTIC TRANSLATION INITIATION FACTOR 4B/4H"/>
    <property type="match status" value="1"/>
</dbReference>
<sequence>MSESVDNTAINSKENPEQQPQQDVPSQVNTIENTNTTTADESEIAEMRAKMEEMEQESAKLREMQQQLAQQSGMDVDSVSGDGHTGSSGPHSDDPSSHLDIEQRQEIDSRSVFVGNVDYSSLPEELQEHFKDCGSINRITIATNKHTGNPKGFAYIEFGDPASVKNALELNESLFKGRMLKVIAKRTNLPGFSRGGGRGRGRGRGGFRGRFRGRARGRGGFRPY</sequence>
<dbReference type="CDD" id="cd12306">
    <property type="entry name" value="RRM_II_PABPs"/>
    <property type="match status" value="1"/>
</dbReference>
<dbReference type="AlphaFoldDB" id="A0A9W6YSV4"/>
<reference evidence="5" key="1">
    <citation type="submission" date="2023-04" db="EMBL/GenBank/DDBJ databases">
        <title>Ambrosiozyma monospora NBRC 1965.</title>
        <authorList>
            <person name="Ichikawa N."/>
            <person name="Sato H."/>
            <person name="Tonouchi N."/>
        </authorList>
    </citation>
    <scope>NUCLEOTIDE SEQUENCE</scope>
    <source>
        <strain evidence="5">NBRC 1965</strain>
    </source>
</reference>
<comment type="caution">
    <text evidence="5">The sequence shown here is derived from an EMBL/GenBank/DDBJ whole genome shotgun (WGS) entry which is preliminary data.</text>
</comment>
<feature type="compositionally biased region" description="Basic and acidic residues" evidence="3">
    <location>
        <begin position="45"/>
        <end position="63"/>
    </location>
</feature>
<feature type="region of interest" description="Disordered" evidence="3">
    <location>
        <begin position="191"/>
        <end position="224"/>
    </location>
</feature>
<evidence type="ECO:0000256" key="1">
    <source>
        <dbReference type="ARBA" id="ARBA00022884"/>
    </source>
</evidence>
<evidence type="ECO:0000259" key="4">
    <source>
        <dbReference type="PROSITE" id="PS50102"/>
    </source>
</evidence>
<organism evidence="5 6">
    <name type="scientific">Ambrosiozyma monospora</name>
    <name type="common">Yeast</name>
    <name type="synonym">Endomycopsis monosporus</name>
    <dbReference type="NCBI Taxonomy" id="43982"/>
    <lineage>
        <taxon>Eukaryota</taxon>
        <taxon>Fungi</taxon>
        <taxon>Dikarya</taxon>
        <taxon>Ascomycota</taxon>
        <taxon>Saccharomycotina</taxon>
        <taxon>Pichiomycetes</taxon>
        <taxon>Pichiales</taxon>
        <taxon>Pichiaceae</taxon>
        <taxon>Ambrosiozyma</taxon>
    </lineage>
</organism>
<evidence type="ECO:0000256" key="3">
    <source>
        <dbReference type="SAM" id="MobiDB-lite"/>
    </source>
</evidence>
<dbReference type="InterPro" id="IPR012677">
    <property type="entry name" value="Nucleotide-bd_a/b_plait_sf"/>
</dbReference>
<dbReference type="Proteomes" id="UP001165063">
    <property type="component" value="Unassembled WGS sequence"/>
</dbReference>
<feature type="region of interest" description="Disordered" evidence="3">
    <location>
        <begin position="1"/>
        <end position="99"/>
    </location>
</feature>